<feature type="region of interest" description="Disordered" evidence="1">
    <location>
        <begin position="1"/>
        <end position="25"/>
    </location>
</feature>
<evidence type="ECO:0000256" key="1">
    <source>
        <dbReference type="SAM" id="MobiDB-lite"/>
    </source>
</evidence>
<gene>
    <name evidence="3" type="ORF">BGZ65_006328</name>
</gene>
<dbReference type="PANTHER" id="PTHR35895">
    <property type="entry name" value="CHROMOSOME 16, WHOLE GENOME SHOTGUN SEQUENCE"/>
    <property type="match status" value="1"/>
</dbReference>
<dbReference type="GO" id="GO:0000329">
    <property type="term" value="C:fungal-type vacuole membrane"/>
    <property type="evidence" value="ECO:0007669"/>
    <property type="project" value="InterPro"/>
</dbReference>
<dbReference type="Pfam" id="PF12505">
    <property type="entry name" value="DUF3712"/>
    <property type="match status" value="1"/>
</dbReference>
<keyword evidence="2" id="KW-1133">Transmembrane helix</keyword>
<evidence type="ECO:0000256" key="2">
    <source>
        <dbReference type="SAM" id="Phobius"/>
    </source>
</evidence>
<sequence>MAFDIRDENDQLDEFDEYEDAKQPSPPKFYRRRKFWICCIPSTIITVVVAVILALYVIMPKIAQGLMNKASINLSQIDITNPTATSMDIVMVGEMQNTGPFHADITFPGTVYVSWNGIELGTTQIPGTSKAAGGHGDLNIQSTFTVTNETAFTEFSSYMLNSESFVWHLEGKLNVKALGHTVKDLDLKKDITVNAFHGLSGVAIQKFALPGDDPTGKGILIEIDTTVTNPSAIQMYMGSLTLAISYKDIVMGYVTSSGLNMVRGPQILSMKG</sequence>
<dbReference type="EMBL" id="JAAAHW010006329">
    <property type="protein sequence ID" value="KAF9963041.1"/>
    <property type="molecule type" value="Genomic_DNA"/>
</dbReference>
<protein>
    <recommendedName>
        <fullName evidence="5">Late embryogenesis abundant protein LEA-2 subgroup domain-containing protein</fullName>
    </recommendedName>
</protein>
<dbReference type="InterPro" id="IPR046368">
    <property type="entry name" value="Tag1"/>
</dbReference>
<dbReference type="InterPro" id="IPR022185">
    <property type="entry name" value="DUF3712"/>
</dbReference>
<evidence type="ECO:0000313" key="3">
    <source>
        <dbReference type="EMBL" id="KAF9963041.1"/>
    </source>
</evidence>
<name>A0A9P6J5U2_9FUNG</name>
<evidence type="ECO:0000313" key="4">
    <source>
        <dbReference type="Proteomes" id="UP000749646"/>
    </source>
</evidence>
<keyword evidence="4" id="KW-1185">Reference proteome</keyword>
<feature type="transmembrane region" description="Helical" evidence="2">
    <location>
        <begin position="35"/>
        <end position="59"/>
    </location>
</feature>
<dbReference type="Proteomes" id="UP000749646">
    <property type="component" value="Unassembled WGS sequence"/>
</dbReference>
<accession>A0A9P6J5U2</accession>
<feature type="non-terminal residue" evidence="3">
    <location>
        <position position="1"/>
    </location>
</feature>
<feature type="compositionally biased region" description="Acidic residues" evidence="1">
    <location>
        <begin position="10"/>
        <end position="19"/>
    </location>
</feature>
<proteinExistence type="predicted"/>
<reference evidence="3" key="1">
    <citation type="journal article" date="2020" name="Fungal Divers.">
        <title>Resolving the Mortierellaceae phylogeny through synthesis of multi-gene phylogenetics and phylogenomics.</title>
        <authorList>
            <person name="Vandepol N."/>
            <person name="Liber J."/>
            <person name="Desiro A."/>
            <person name="Na H."/>
            <person name="Kennedy M."/>
            <person name="Barry K."/>
            <person name="Grigoriev I.V."/>
            <person name="Miller A.N."/>
            <person name="O'Donnell K."/>
            <person name="Stajich J.E."/>
            <person name="Bonito G."/>
        </authorList>
    </citation>
    <scope>NUCLEOTIDE SEQUENCE</scope>
    <source>
        <strain evidence="3">MES-2147</strain>
    </source>
</reference>
<dbReference type="OrthoDB" id="10039566at2759"/>
<dbReference type="AlphaFoldDB" id="A0A9P6J5U2"/>
<organism evidence="3 4">
    <name type="scientific">Modicella reniformis</name>
    <dbReference type="NCBI Taxonomy" id="1440133"/>
    <lineage>
        <taxon>Eukaryota</taxon>
        <taxon>Fungi</taxon>
        <taxon>Fungi incertae sedis</taxon>
        <taxon>Mucoromycota</taxon>
        <taxon>Mortierellomycotina</taxon>
        <taxon>Mortierellomycetes</taxon>
        <taxon>Mortierellales</taxon>
        <taxon>Mortierellaceae</taxon>
        <taxon>Modicella</taxon>
    </lineage>
</organism>
<keyword evidence="2" id="KW-0472">Membrane</keyword>
<comment type="caution">
    <text evidence="3">The sequence shown here is derived from an EMBL/GenBank/DDBJ whole genome shotgun (WGS) entry which is preliminary data.</text>
</comment>
<dbReference type="PANTHER" id="PTHR35895:SF1">
    <property type="entry name" value="LIPID-BINDING SERUM GLYCOPROTEIN C-TERMINAL DOMAIN-CONTAINING PROTEIN"/>
    <property type="match status" value="1"/>
</dbReference>
<keyword evidence="2" id="KW-0812">Transmembrane</keyword>
<evidence type="ECO:0008006" key="5">
    <source>
        <dbReference type="Google" id="ProtNLM"/>
    </source>
</evidence>